<dbReference type="InterPro" id="IPR000595">
    <property type="entry name" value="cNMP-bd_dom"/>
</dbReference>
<evidence type="ECO:0000313" key="9">
    <source>
        <dbReference type="Proteomes" id="UP000031980"/>
    </source>
</evidence>
<dbReference type="GO" id="GO:0003700">
    <property type="term" value="F:DNA-binding transcription factor activity"/>
    <property type="evidence" value="ECO:0007669"/>
    <property type="project" value="TreeGrafter"/>
</dbReference>
<evidence type="ECO:0000256" key="1">
    <source>
        <dbReference type="ARBA" id="ARBA00023015"/>
    </source>
</evidence>
<name>A0A0C3MH84_9PORP</name>
<evidence type="ECO:0000313" key="7">
    <source>
        <dbReference type="EMBL" id="KIO45868.1"/>
    </source>
</evidence>
<dbReference type="GO" id="GO:0003677">
    <property type="term" value="F:DNA binding"/>
    <property type="evidence" value="ECO:0007669"/>
    <property type="project" value="UniProtKB-KW"/>
</dbReference>
<feature type="domain" description="Cyclic nucleotide-binding" evidence="4">
    <location>
        <begin position="11"/>
        <end position="134"/>
    </location>
</feature>
<evidence type="ECO:0000259" key="4">
    <source>
        <dbReference type="PROSITE" id="PS50042"/>
    </source>
</evidence>
<dbReference type="Proteomes" id="UP000031980">
    <property type="component" value="Unassembled WGS sequence"/>
</dbReference>
<comment type="caution">
    <text evidence="7">The sequence shown here is derived from an EMBL/GenBank/DDBJ whole genome shotgun (WGS) entry which is preliminary data.</text>
</comment>
<accession>A0A0C3MH84</accession>
<reference evidence="7 9" key="1">
    <citation type="submission" date="2014-07" db="EMBL/GenBank/DDBJ databases">
        <title>Porphyromonadaceae bacterium OUH 308042 = ATCC BAA-2681 = DSM 28342 draft genome.</title>
        <authorList>
            <person name="Sydenham T.V."/>
            <person name="Hasman H."/>
            <person name="Justensen U.S."/>
        </authorList>
    </citation>
    <scope>NUCLEOTIDE SEQUENCE [LARGE SCALE GENOMIC DNA]</scope>
    <source>
        <strain evidence="7 9">OUH 308042</strain>
    </source>
</reference>
<evidence type="ECO:0000313" key="6">
    <source>
        <dbReference type="EMBL" id="KIO43704.1"/>
    </source>
</evidence>
<evidence type="ECO:0000256" key="3">
    <source>
        <dbReference type="ARBA" id="ARBA00023163"/>
    </source>
</evidence>
<dbReference type="Pfam" id="PF13545">
    <property type="entry name" value="HTH_Crp_2"/>
    <property type="match status" value="1"/>
</dbReference>
<proteinExistence type="predicted"/>
<keyword evidence="3" id="KW-0804">Transcription</keyword>
<dbReference type="Proteomes" id="UP000031937">
    <property type="component" value="Unassembled WGS sequence"/>
</dbReference>
<dbReference type="InterPro" id="IPR050397">
    <property type="entry name" value="Env_Response_Regulators"/>
</dbReference>
<dbReference type="EMBL" id="JPIU01000037">
    <property type="protein sequence ID" value="KIO45868.1"/>
    <property type="molecule type" value="Genomic_DNA"/>
</dbReference>
<organism evidence="7 9">
    <name type="scientific">Sanguibacteroides justesenii</name>
    <dbReference type="NCBI Taxonomy" id="1547597"/>
    <lineage>
        <taxon>Bacteria</taxon>
        <taxon>Pseudomonadati</taxon>
        <taxon>Bacteroidota</taxon>
        <taxon>Bacteroidia</taxon>
        <taxon>Bacteroidales</taxon>
        <taxon>Porphyromonadaceae</taxon>
        <taxon>Sanguibacteroides</taxon>
    </lineage>
</organism>
<evidence type="ECO:0000256" key="2">
    <source>
        <dbReference type="ARBA" id="ARBA00023125"/>
    </source>
</evidence>
<dbReference type="PANTHER" id="PTHR24567">
    <property type="entry name" value="CRP FAMILY TRANSCRIPTIONAL REGULATORY PROTEIN"/>
    <property type="match status" value="1"/>
</dbReference>
<dbReference type="PANTHER" id="PTHR24567:SF58">
    <property type="entry name" value="CYCLIC AMP-BINDING REGULATORY PROTEIN"/>
    <property type="match status" value="1"/>
</dbReference>
<dbReference type="InterPro" id="IPR018490">
    <property type="entry name" value="cNMP-bd_dom_sf"/>
</dbReference>
<dbReference type="PROSITE" id="PS51063">
    <property type="entry name" value="HTH_CRP_2"/>
    <property type="match status" value="1"/>
</dbReference>
<dbReference type="SMART" id="SM00100">
    <property type="entry name" value="cNMP"/>
    <property type="match status" value="1"/>
</dbReference>
<sequence>MEIEKLLTSPVFRNFPEERLTEFLRSAPAVLRVYSPNDFVALQNSLCHSLYLLYEGKVRTHMVNGEGKQVTIEDIEAPRLLAPAFIFATDNRFPVNILTVTPCEVLIINKEEFVGLMQKEPVVMQNFLRIISDRSIFLSRKLNSFALRNLKGRLAAYLLEREGQHSQQEIADVLGVARPSLARVLAELIEEGGIKMDKRTIRIVDRELLTRYR</sequence>
<reference evidence="6 8" key="2">
    <citation type="submission" date="2014-07" db="EMBL/GenBank/DDBJ databases">
        <title>Porphyromonadaceae bacterium OUH 334697 = ATCC BAA-2682 = DSM 28341 draft genome.</title>
        <authorList>
            <person name="Sydenham T.V."/>
            <person name="Hasman H."/>
            <person name="Justesen U.S."/>
        </authorList>
    </citation>
    <scope>NUCLEOTIDE SEQUENCE [LARGE SCALE GENOMIC DNA]</scope>
    <source>
        <strain evidence="6 8">OUH 334697</strain>
    </source>
</reference>
<keyword evidence="9" id="KW-1185">Reference proteome</keyword>
<keyword evidence="1" id="KW-0805">Transcription regulation</keyword>
<dbReference type="OrthoDB" id="1116216at2"/>
<dbReference type="GO" id="GO:0005829">
    <property type="term" value="C:cytosol"/>
    <property type="evidence" value="ECO:0007669"/>
    <property type="project" value="TreeGrafter"/>
</dbReference>
<keyword evidence="2" id="KW-0238">DNA-binding</keyword>
<dbReference type="SUPFAM" id="SSF51206">
    <property type="entry name" value="cAMP-binding domain-like"/>
    <property type="match status" value="1"/>
</dbReference>
<dbReference type="InterPro" id="IPR012318">
    <property type="entry name" value="HTH_CRP"/>
</dbReference>
<dbReference type="SMART" id="SM00419">
    <property type="entry name" value="HTH_CRP"/>
    <property type="match status" value="1"/>
</dbReference>
<dbReference type="EMBL" id="JPIT01000031">
    <property type="protein sequence ID" value="KIO43704.1"/>
    <property type="molecule type" value="Genomic_DNA"/>
</dbReference>
<dbReference type="InterPro" id="IPR036390">
    <property type="entry name" value="WH_DNA-bd_sf"/>
</dbReference>
<dbReference type="PROSITE" id="PS50042">
    <property type="entry name" value="CNMP_BINDING_3"/>
    <property type="match status" value="1"/>
</dbReference>
<evidence type="ECO:0000313" key="8">
    <source>
        <dbReference type="Proteomes" id="UP000031937"/>
    </source>
</evidence>
<protein>
    <submittedName>
        <fullName evidence="7">Transcriptional regulator</fullName>
    </submittedName>
</protein>
<gene>
    <name evidence="7" type="ORF">BA92_05305</name>
    <name evidence="6" type="ORF">IE90_11355</name>
</gene>
<dbReference type="InterPro" id="IPR014710">
    <property type="entry name" value="RmlC-like_jellyroll"/>
</dbReference>
<feature type="domain" description="HTH crp-type" evidence="5">
    <location>
        <begin position="148"/>
        <end position="207"/>
    </location>
</feature>
<dbReference type="Pfam" id="PF00027">
    <property type="entry name" value="cNMP_binding"/>
    <property type="match status" value="1"/>
</dbReference>
<evidence type="ECO:0000259" key="5">
    <source>
        <dbReference type="PROSITE" id="PS51063"/>
    </source>
</evidence>
<dbReference type="CDD" id="cd00038">
    <property type="entry name" value="CAP_ED"/>
    <property type="match status" value="1"/>
</dbReference>
<dbReference type="RefSeq" id="WP_041503891.1">
    <property type="nucleotide sequence ID" value="NZ_JPIT01000031.1"/>
</dbReference>
<dbReference type="Gene3D" id="2.60.120.10">
    <property type="entry name" value="Jelly Rolls"/>
    <property type="match status" value="1"/>
</dbReference>
<dbReference type="AlphaFoldDB" id="A0A0C3MH84"/>
<dbReference type="SUPFAM" id="SSF46785">
    <property type="entry name" value="Winged helix' DNA-binding domain"/>
    <property type="match status" value="1"/>
</dbReference>